<feature type="domain" description="ABC transporter" evidence="10">
    <location>
        <begin position="1"/>
        <end position="213"/>
    </location>
</feature>
<dbReference type="EC" id="7.6.2.8" evidence="7"/>
<dbReference type="InterPro" id="IPR050153">
    <property type="entry name" value="Metal_Ion_Import_ABC"/>
</dbReference>
<protein>
    <recommendedName>
        <fullName evidence="8">Cobalamin import ATP-binding protein BtuD</fullName>
        <ecNumber evidence="7">7.6.2.8</ecNumber>
    </recommendedName>
    <alternativeName>
        <fullName evidence="9">Vitamin B12-transporting ATPase</fullName>
    </alternativeName>
</protein>
<evidence type="ECO:0000256" key="3">
    <source>
        <dbReference type="ARBA" id="ARBA00022741"/>
    </source>
</evidence>
<sequence length="246" mass="27918">MVEKGDVVSVLGPNGAGKTTLIKNICRIQNPDSGFIFIDDTNIHNYKKREFAKRVSYVPQQIVPSFMTVFDSILIGRRPHINWAVTKEDEDMVWDVIRLFSMEKLTLTYLNQLSGGELQKVQIARAVVQNTDVIILDEPTNNLDVANQHAMLAMIRSIVKKNNACAVMIMHDINMALYYSDKFVFMKDGQVVNCGDKNIVTPDLVKEIYGIESKIMYNSGMPIVVAKKSDFNNEEKLNEIGWIKKK</sequence>
<evidence type="ECO:0000256" key="7">
    <source>
        <dbReference type="ARBA" id="ARBA00066387"/>
    </source>
</evidence>
<dbReference type="SUPFAM" id="SSF52540">
    <property type="entry name" value="P-loop containing nucleoside triphosphate hydrolases"/>
    <property type="match status" value="1"/>
</dbReference>
<organism evidence="11 12">
    <name type="scientific">Methanospirillum stamsii</name>
    <dbReference type="NCBI Taxonomy" id="1277351"/>
    <lineage>
        <taxon>Archaea</taxon>
        <taxon>Methanobacteriati</taxon>
        <taxon>Methanobacteriota</taxon>
        <taxon>Stenosarchaea group</taxon>
        <taxon>Methanomicrobia</taxon>
        <taxon>Methanomicrobiales</taxon>
        <taxon>Methanospirillaceae</taxon>
        <taxon>Methanospirillum</taxon>
    </lineage>
</organism>
<comment type="similarity">
    <text evidence="1">Belongs to the ABC transporter superfamily.</text>
</comment>
<evidence type="ECO:0000256" key="4">
    <source>
        <dbReference type="ARBA" id="ARBA00022840"/>
    </source>
</evidence>
<dbReference type="GO" id="GO:0015420">
    <property type="term" value="F:ABC-type vitamin B12 transporter activity"/>
    <property type="evidence" value="ECO:0007669"/>
    <property type="project" value="UniProtKB-EC"/>
</dbReference>
<dbReference type="InterPro" id="IPR027417">
    <property type="entry name" value="P-loop_NTPase"/>
</dbReference>
<dbReference type="PROSITE" id="PS00211">
    <property type="entry name" value="ABC_TRANSPORTER_1"/>
    <property type="match status" value="1"/>
</dbReference>
<keyword evidence="3" id="KW-0547">Nucleotide-binding</keyword>
<evidence type="ECO:0000313" key="12">
    <source>
        <dbReference type="Proteomes" id="UP000245934"/>
    </source>
</evidence>
<evidence type="ECO:0000256" key="1">
    <source>
        <dbReference type="ARBA" id="ARBA00005417"/>
    </source>
</evidence>
<dbReference type="PROSITE" id="PS50893">
    <property type="entry name" value="ABC_TRANSPORTER_2"/>
    <property type="match status" value="1"/>
</dbReference>
<comment type="catalytic activity">
    <reaction evidence="5">
        <text>an R-cob(III)alamin(out) + ATP + H2O = an R-cob(III)alamin(in) + ADP + phosphate + H(+)</text>
        <dbReference type="Rhea" id="RHEA:17873"/>
        <dbReference type="ChEBI" id="CHEBI:15377"/>
        <dbReference type="ChEBI" id="CHEBI:15378"/>
        <dbReference type="ChEBI" id="CHEBI:30616"/>
        <dbReference type="ChEBI" id="CHEBI:43474"/>
        <dbReference type="ChEBI" id="CHEBI:140785"/>
        <dbReference type="ChEBI" id="CHEBI:456216"/>
        <dbReference type="EC" id="7.6.2.8"/>
    </reaction>
</comment>
<keyword evidence="12" id="KW-1185">Reference proteome</keyword>
<dbReference type="CDD" id="cd03214">
    <property type="entry name" value="ABC_Iron-Siderophores_B12_Hemin"/>
    <property type="match status" value="1"/>
</dbReference>
<dbReference type="InterPro" id="IPR017871">
    <property type="entry name" value="ABC_transporter-like_CS"/>
</dbReference>
<evidence type="ECO:0000256" key="8">
    <source>
        <dbReference type="ARBA" id="ARBA00073649"/>
    </source>
</evidence>
<comment type="function">
    <text evidence="6">Required for corrinoid utilization. Probably part of the ABC transporter complex BtuCDF involved in cobalamin (vitamin B12) import. Probably responsible for energy coupling to the transport system.</text>
</comment>
<reference evidence="11 12" key="1">
    <citation type="submission" date="2018-05" db="EMBL/GenBank/DDBJ databases">
        <title>Draft genome of Methanospirillum stamsii Pt1.</title>
        <authorList>
            <person name="Dueholm M.S."/>
            <person name="Nielsen P.H."/>
            <person name="Bakmann L.F."/>
            <person name="Otzen D.E."/>
        </authorList>
    </citation>
    <scope>NUCLEOTIDE SEQUENCE [LARGE SCALE GENOMIC DNA]</scope>
    <source>
        <strain evidence="11 12">Pt1</strain>
    </source>
</reference>
<evidence type="ECO:0000259" key="10">
    <source>
        <dbReference type="PROSITE" id="PS50893"/>
    </source>
</evidence>
<dbReference type="Gene3D" id="3.40.50.300">
    <property type="entry name" value="P-loop containing nucleotide triphosphate hydrolases"/>
    <property type="match status" value="1"/>
</dbReference>
<proteinExistence type="inferred from homology"/>
<dbReference type="PANTHER" id="PTHR42734:SF6">
    <property type="entry name" value="MOLYBDATE IMPORT ATP-BINDING PROTEIN MOLC"/>
    <property type="match status" value="1"/>
</dbReference>
<accession>A0A2V2MZD3</accession>
<dbReference type="EMBL" id="QGMZ01000056">
    <property type="protein sequence ID" value="PWR69678.1"/>
    <property type="molecule type" value="Genomic_DNA"/>
</dbReference>
<dbReference type="InterPro" id="IPR003593">
    <property type="entry name" value="AAA+_ATPase"/>
</dbReference>
<evidence type="ECO:0000313" key="11">
    <source>
        <dbReference type="EMBL" id="PWR69678.1"/>
    </source>
</evidence>
<dbReference type="AlphaFoldDB" id="A0A2V2MZD3"/>
<keyword evidence="2" id="KW-0813">Transport</keyword>
<evidence type="ECO:0000256" key="6">
    <source>
        <dbReference type="ARBA" id="ARBA00058960"/>
    </source>
</evidence>
<dbReference type="InterPro" id="IPR003439">
    <property type="entry name" value="ABC_transporter-like_ATP-bd"/>
</dbReference>
<evidence type="ECO:0000256" key="5">
    <source>
        <dbReference type="ARBA" id="ARBA00050590"/>
    </source>
</evidence>
<gene>
    <name evidence="11" type="ORF">DLD82_17130</name>
</gene>
<dbReference type="GO" id="GO:0016887">
    <property type="term" value="F:ATP hydrolysis activity"/>
    <property type="evidence" value="ECO:0007669"/>
    <property type="project" value="InterPro"/>
</dbReference>
<comment type="caution">
    <text evidence="11">The sequence shown here is derived from an EMBL/GenBank/DDBJ whole genome shotgun (WGS) entry which is preliminary data.</text>
</comment>
<dbReference type="SMART" id="SM00382">
    <property type="entry name" value="AAA"/>
    <property type="match status" value="1"/>
</dbReference>
<dbReference type="Proteomes" id="UP000245934">
    <property type="component" value="Unassembled WGS sequence"/>
</dbReference>
<dbReference type="Pfam" id="PF00005">
    <property type="entry name" value="ABC_tran"/>
    <property type="match status" value="1"/>
</dbReference>
<evidence type="ECO:0000256" key="9">
    <source>
        <dbReference type="ARBA" id="ARBA00077139"/>
    </source>
</evidence>
<dbReference type="GO" id="GO:0005524">
    <property type="term" value="F:ATP binding"/>
    <property type="evidence" value="ECO:0007669"/>
    <property type="project" value="UniProtKB-KW"/>
</dbReference>
<keyword evidence="4 11" id="KW-0067">ATP-binding</keyword>
<dbReference type="PANTHER" id="PTHR42734">
    <property type="entry name" value="METAL TRANSPORT SYSTEM ATP-BINDING PROTEIN TM_0124-RELATED"/>
    <property type="match status" value="1"/>
</dbReference>
<dbReference type="FunFam" id="3.40.50.300:FF:000134">
    <property type="entry name" value="Iron-enterobactin ABC transporter ATP-binding protein"/>
    <property type="match status" value="1"/>
</dbReference>
<evidence type="ECO:0000256" key="2">
    <source>
        <dbReference type="ARBA" id="ARBA00022448"/>
    </source>
</evidence>
<name>A0A2V2MZD3_9EURY</name>